<gene>
    <name evidence="1" type="ORF">SAMN04487969_10416</name>
</gene>
<sequence>MKSTCENFRYVEKNWPRRDLTFKFYANGELTIIDNSSEEVISPNDLRGDSLDFYIRRRIAFIKTTLLVSQLKYA</sequence>
<proteinExistence type="predicted"/>
<accession>A0A1I2BPZ0</accession>
<dbReference type="OrthoDB" id="2679154at2"/>
<keyword evidence="2" id="KW-1185">Reference proteome</keyword>
<evidence type="ECO:0000313" key="1">
    <source>
        <dbReference type="EMBL" id="SFE58211.1"/>
    </source>
</evidence>
<dbReference type="EMBL" id="FONN01000004">
    <property type="protein sequence ID" value="SFE58211.1"/>
    <property type="molecule type" value="Genomic_DNA"/>
</dbReference>
<protein>
    <submittedName>
        <fullName evidence="1">Uncharacterized protein</fullName>
    </submittedName>
</protein>
<name>A0A1I2BPZ0_9BACL</name>
<organism evidence="1 2">
    <name type="scientific">Paenibacillus algorifonticola</name>
    <dbReference type="NCBI Taxonomy" id="684063"/>
    <lineage>
        <taxon>Bacteria</taxon>
        <taxon>Bacillati</taxon>
        <taxon>Bacillota</taxon>
        <taxon>Bacilli</taxon>
        <taxon>Bacillales</taxon>
        <taxon>Paenibacillaceae</taxon>
        <taxon>Paenibacillus</taxon>
    </lineage>
</organism>
<dbReference type="Proteomes" id="UP000183410">
    <property type="component" value="Unassembled WGS sequence"/>
</dbReference>
<dbReference type="AlphaFoldDB" id="A0A1I2BPZ0"/>
<dbReference type="RefSeq" id="WP_046232593.1">
    <property type="nucleotide sequence ID" value="NZ_FONN01000004.1"/>
</dbReference>
<reference evidence="2" key="1">
    <citation type="submission" date="2016-10" db="EMBL/GenBank/DDBJ databases">
        <authorList>
            <person name="Varghese N."/>
            <person name="Submissions S."/>
        </authorList>
    </citation>
    <scope>NUCLEOTIDE SEQUENCE [LARGE SCALE GENOMIC DNA]</scope>
    <source>
        <strain evidence="2">CGMCC 1.10223</strain>
    </source>
</reference>
<evidence type="ECO:0000313" key="2">
    <source>
        <dbReference type="Proteomes" id="UP000183410"/>
    </source>
</evidence>